<evidence type="ECO:0000256" key="8">
    <source>
        <dbReference type="ARBA" id="ARBA00022840"/>
    </source>
</evidence>
<gene>
    <name evidence="16" type="ORF">SAMN05216544_1300</name>
</gene>
<evidence type="ECO:0000256" key="10">
    <source>
        <dbReference type="ARBA" id="ARBA00023267"/>
    </source>
</evidence>
<keyword evidence="13" id="KW-0275">Fatty acid biosynthesis</keyword>
<evidence type="ECO:0000256" key="11">
    <source>
        <dbReference type="ARBA" id="ARBA00048600"/>
    </source>
</evidence>
<dbReference type="PROSITE" id="PS00866">
    <property type="entry name" value="CPSASE_1"/>
    <property type="match status" value="1"/>
</dbReference>
<dbReference type="InterPro" id="IPR011054">
    <property type="entry name" value="Rudment_hybrid_motif"/>
</dbReference>
<protein>
    <recommendedName>
        <fullName evidence="4 13">Biotin carboxylase</fullName>
        <ecNumber evidence="4 13">6.3.4.14</ecNumber>
    </recommendedName>
    <alternativeName>
        <fullName evidence="13">Acetyl-coenzyme A carboxylase biotin carboxylase subunit A</fullName>
    </alternativeName>
</protein>
<dbReference type="NCBIfam" id="NF006367">
    <property type="entry name" value="PRK08591.1"/>
    <property type="match status" value="1"/>
</dbReference>
<dbReference type="NCBIfam" id="TIGR00514">
    <property type="entry name" value="accC"/>
    <property type="match status" value="1"/>
</dbReference>
<evidence type="ECO:0000256" key="12">
    <source>
        <dbReference type="PROSITE-ProRule" id="PRU00409"/>
    </source>
</evidence>
<evidence type="ECO:0000256" key="6">
    <source>
        <dbReference type="ARBA" id="ARBA00022723"/>
    </source>
</evidence>
<keyword evidence="13" id="KW-0444">Lipid biosynthesis</keyword>
<sequence>MFKRLLIANRGEIGMRILRCCQEMGIETVVAYSSEDAGTLPVTFSPVSVCIGPASPTKSYLNQDALIQAAISYKCDAIHPGYGFLSENPDFAKKCEDAGIKFIGPSSEMIRNMGEKSTARSLMKSKGVPVVPGSDGLVNSLEEAKEIALKIGFPILIKASAGGGGRGMRRAYDMSELANAFESAKAEALSAFGDDSMYIEKLILNPHHVEFQIIGDEHGHIVSLGERDCSMQRRNQKLIEEAPASILNEKQRAAMQKAAIKAAMAVNYSSVGTVEFVVDHDKNFYFIEMNTRIQVEHPVTEMVTGVDLVKEQIRVAAGLPLSFKQSDIKTHGYAIECRINAENPEKDFAPNPGKIDFLHLPGGAGVRVESAMYSGAMVSPWYDSMIAKVIVNAPSRLEAIRKMRVALEELTCEGIDTNIDFLYLLMYNPEYIMGRIDTSFLEKNCEGIIKWGKESRKEAQ</sequence>
<evidence type="ECO:0000259" key="15">
    <source>
        <dbReference type="PROSITE" id="PS50979"/>
    </source>
</evidence>
<dbReference type="InterPro" id="IPR011764">
    <property type="entry name" value="Biotin_carboxylation_dom"/>
</dbReference>
<evidence type="ECO:0000256" key="2">
    <source>
        <dbReference type="ARBA" id="ARBA00004956"/>
    </source>
</evidence>
<name>A0A1G9WR77_9FIRM</name>
<keyword evidence="5 13" id="KW-0436">Ligase</keyword>
<evidence type="ECO:0000256" key="13">
    <source>
        <dbReference type="RuleBase" id="RU365063"/>
    </source>
</evidence>
<dbReference type="PROSITE" id="PS50979">
    <property type="entry name" value="BC"/>
    <property type="match status" value="1"/>
</dbReference>
<evidence type="ECO:0000256" key="9">
    <source>
        <dbReference type="ARBA" id="ARBA00022842"/>
    </source>
</evidence>
<dbReference type="PANTHER" id="PTHR48095">
    <property type="entry name" value="PYRUVATE CARBOXYLASE SUBUNIT A"/>
    <property type="match status" value="1"/>
</dbReference>
<evidence type="ECO:0000256" key="4">
    <source>
        <dbReference type="ARBA" id="ARBA00013263"/>
    </source>
</evidence>
<dbReference type="Pfam" id="PF02786">
    <property type="entry name" value="CPSase_L_D2"/>
    <property type="match status" value="1"/>
</dbReference>
<dbReference type="SUPFAM" id="SSF51246">
    <property type="entry name" value="Rudiment single hybrid motif"/>
    <property type="match status" value="1"/>
</dbReference>
<dbReference type="GO" id="GO:0046872">
    <property type="term" value="F:metal ion binding"/>
    <property type="evidence" value="ECO:0007669"/>
    <property type="project" value="UniProtKB-KW"/>
</dbReference>
<feature type="domain" description="Biotin carboxylation" evidence="15">
    <location>
        <begin position="1"/>
        <end position="446"/>
    </location>
</feature>
<organism evidence="16 17">
    <name type="scientific">Lachnospira pectinoschiza</name>
    <dbReference type="NCBI Taxonomy" id="28052"/>
    <lineage>
        <taxon>Bacteria</taxon>
        <taxon>Bacillati</taxon>
        <taxon>Bacillota</taxon>
        <taxon>Clostridia</taxon>
        <taxon>Lachnospirales</taxon>
        <taxon>Lachnospiraceae</taxon>
        <taxon>Lachnospira</taxon>
    </lineage>
</organism>
<dbReference type="InterPro" id="IPR004549">
    <property type="entry name" value="Acetyl_CoA_COase_biotin_COase"/>
</dbReference>
<dbReference type="AlphaFoldDB" id="A0A1G9WR77"/>
<dbReference type="GO" id="GO:0004075">
    <property type="term" value="F:biotin carboxylase activity"/>
    <property type="evidence" value="ECO:0007669"/>
    <property type="project" value="UniProtKB-EC"/>
</dbReference>
<dbReference type="SMART" id="SM00878">
    <property type="entry name" value="Biotin_carb_C"/>
    <property type="match status" value="1"/>
</dbReference>
<comment type="subunit">
    <text evidence="3 13">Acetyl-CoA carboxylase is a heterohexamer of biotin carboxyl carrier protein, biotin carboxylase and the two subunits of carboxyl transferase in a 2:2 complex.</text>
</comment>
<evidence type="ECO:0000256" key="3">
    <source>
        <dbReference type="ARBA" id="ARBA00011750"/>
    </source>
</evidence>
<dbReference type="Pfam" id="PF02785">
    <property type="entry name" value="Biotin_carb_C"/>
    <property type="match status" value="1"/>
</dbReference>
<dbReference type="FunFam" id="3.30.1490.20:FF:000018">
    <property type="entry name" value="Biotin carboxylase"/>
    <property type="match status" value="1"/>
</dbReference>
<keyword evidence="13" id="KW-0443">Lipid metabolism</keyword>
<evidence type="ECO:0000259" key="14">
    <source>
        <dbReference type="PROSITE" id="PS50975"/>
    </source>
</evidence>
<keyword evidence="13" id="KW-0276">Fatty acid metabolism</keyword>
<dbReference type="FunFam" id="3.40.50.20:FF:000010">
    <property type="entry name" value="Propionyl-CoA carboxylase subunit alpha"/>
    <property type="match status" value="1"/>
</dbReference>
<dbReference type="OrthoDB" id="9807469at2"/>
<dbReference type="SUPFAM" id="SSF56059">
    <property type="entry name" value="Glutathione synthetase ATP-binding domain-like"/>
    <property type="match status" value="1"/>
</dbReference>
<evidence type="ECO:0000256" key="5">
    <source>
        <dbReference type="ARBA" id="ARBA00022598"/>
    </source>
</evidence>
<evidence type="ECO:0000256" key="7">
    <source>
        <dbReference type="ARBA" id="ARBA00022741"/>
    </source>
</evidence>
<dbReference type="InterPro" id="IPR051602">
    <property type="entry name" value="ACC_Biotin_Carboxylase"/>
</dbReference>
<dbReference type="Pfam" id="PF00289">
    <property type="entry name" value="Biotin_carb_N"/>
    <property type="match status" value="1"/>
</dbReference>
<evidence type="ECO:0000313" key="16">
    <source>
        <dbReference type="EMBL" id="SDM86636.1"/>
    </source>
</evidence>
<dbReference type="GO" id="GO:0005524">
    <property type="term" value="F:ATP binding"/>
    <property type="evidence" value="ECO:0007669"/>
    <property type="project" value="UniProtKB-UniRule"/>
</dbReference>
<dbReference type="InterPro" id="IPR005479">
    <property type="entry name" value="CPAse_ATP-bd"/>
</dbReference>
<accession>A0A1G9WR77</accession>
<keyword evidence="9" id="KW-0460">Magnesium</keyword>
<reference evidence="17" key="1">
    <citation type="submission" date="2016-10" db="EMBL/GenBank/DDBJ databases">
        <authorList>
            <person name="Varghese N."/>
            <person name="Submissions S."/>
        </authorList>
    </citation>
    <scope>NUCLEOTIDE SEQUENCE [LARGE SCALE GENOMIC DNA]</scope>
    <source>
        <strain evidence="17">M83</strain>
    </source>
</reference>
<comment type="pathway">
    <text evidence="2 13">Lipid metabolism; malonyl-CoA biosynthesis; malonyl-CoA from acetyl-CoA: step 1/1.</text>
</comment>
<dbReference type="Proteomes" id="UP000187651">
    <property type="component" value="Unassembled WGS sequence"/>
</dbReference>
<dbReference type="InterPro" id="IPR011761">
    <property type="entry name" value="ATP-grasp"/>
</dbReference>
<dbReference type="PROSITE" id="PS50975">
    <property type="entry name" value="ATP_GRASP"/>
    <property type="match status" value="1"/>
</dbReference>
<dbReference type="Gene3D" id="3.30.470.20">
    <property type="entry name" value="ATP-grasp fold, B domain"/>
    <property type="match status" value="1"/>
</dbReference>
<evidence type="ECO:0000313" key="17">
    <source>
        <dbReference type="Proteomes" id="UP000187651"/>
    </source>
</evidence>
<dbReference type="EMBL" id="FNHZ01000003">
    <property type="protein sequence ID" value="SDM86636.1"/>
    <property type="molecule type" value="Genomic_DNA"/>
</dbReference>
<dbReference type="UniPathway" id="UPA00655">
    <property type="reaction ID" value="UER00711"/>
</dbReference>
<dbReference type="SUPFAM" id="SSF52440">
    <property type="entry name" value="PreATP-grasp domain"/>
    <property type="match status" value="1"/>
</dbReference>
<feature type="domain" description="ATP-grasp" evidence="14">
    <location>
        <begin position="120"/>
        <end position="317"/>
    </location>
</feature>
<dbReference type="PROSITE" id="PS00867">
    <property type="entry name" value="CPSASE_2"/>
    <property type="match status" value="1"/>
</dbReference>
<dbReference type="PANTHER" id="PTHR48095:SF2">
    <property type="entry name" value="BIOTIN CARBOXYLASE, CHLOROPLASTIC"/>
    <property type="match status" value="1"/>
</dbReference>
<dbReference type="InterPro" id="IPR005482">
    <property type="entry name" value="Biotin_COase_C"/>
</dbReference>
<proteinExistence type="predicted"/>
<dbReference type="EC" id="6.3.4.14" evidence="4 13"/>
<keyword evidence="10 13" id="KW-0092">Biotin</keyword>
<keyword evidence="7 12" id="KW-0547">Nucleotide-binding</keyword>
<dbReference type="GO" id="GO:0006633">
    <property type="term" value="P:fatty acid biosynthetic process"/>
    <property type="evidence" value="ECO:0007669"/>
    <property type="project" value="UniProtKB-KW"/>
</dbReference>
<keyword evidence="6" id="KW-0479">Metal-binding</keyword>
<dbReference type="InterPro" id="IPR016185">
    <property type="entry name" value="PreATP-grasp_dom_sf"/>
</dbReference>
<evidence type="ECO:0000256" key="1">
    <source>
        <dbReference type="ARBA" id="ARBA00003761"/>
    </source>
</evidence>
<comment type="function">
    <text evidence="1 13">This protein is a component of the acetyl coenzyme A carboxylase complex; first, biotin carboxylase catalyzes the carboxylation of the carrier protein and then the transcarboxylase transfers the carboxyl group to form malonyl-CoA.</text>
</comment>
<keyword evidence="17" id="KW-1185">Reference proteome</keyword>
<dbReference type="RefSeq" id="WP_074521459.1">
    <property type="nucleotide sequence ID" value="NZ_FNHZ01000003.1"/>
</dbReference>
<keyword evidence="8 12" id="KW-0067">ATP-binding</keyword>
<dbReference type="GO" id="GO:2001295">
    <property type="term" value="P:malonyl-CoA biosynthetic process"/>
    <property type="evidence" value="ECO:0007669"/>
    <property type="project" value="UniProtKB-UniPathway"/>
</dbReference>
<dbReference type="InterPro" id="IPR005481">
    <property type="entry name" value="BC-like_N"/>
</dbReference>
<comment type="catalytic activity">
    <reaction evidence="11 13">
        <text>N(6)-biotinyl-L-lysyl-[protein] + hydrogencarbonate + ATP = N(6)-carboxybiotinyl-L-lysyl-[protein] + ADP + phosphate + H(+)</text>
        <dbReference type="Rhea" id="RHEA:13501"/>
        <dbReference type="Rhea" id="RHEA-COMP:10505"/>
        <dbReference type="Rhea" id="RHEA-COMP:10506"/>
        <dbReference type="ChEBI" id="CHEBI:15378"/>
        <dbReference type="ChEBI" id="CHEBI:17544"/>
        <dbReference type="ChEBI" id="CHEBI:30616"/>
        <dbReference type="ChEBI" id="CHEBI:43474"/>
        <dbReference type="ChEBI" id="CHEBI:83144"/>
        <dbReference type="ChEBI" id="CHEBI:83145"/>
        <dbReference type="ChEBI" id="CHEBI:456216"/>
        <dbReference type="EC" id="6.3.4.14"/>
    </reaction>
</comment>